<dbReference type="KEGG" id="smo:SELMODRAFT_106188"/>
<comment type="similarity">
    <text evidence="1">Belongs to the 11S seed storage protein (globulins) family.</text>
</comment>
<protein>
    <recommendedName>
        <fullName evidence="7">Cupin type-1 domain-containing protein</fullName>
    </recommendedName>
</protein>
<dbReference type="HOGENOM" id="CLU_026341_0_0_1"/>
<feature type="chain" id="PRO_5003122331" description="Cupin type-1 domain-containing protein" evidence="6">
    <location>
        <begin position="22"/>
        <end position="383"/>
    </location>
</feature>
<dbReference type="InterPro" id="IPR011051">
    <property type="entry name" value="RmlC_Cupin_sf"/>
</dbReference>
<dbReference type="STRING" id="88036.D8S1E8"/>
<dbReference type="InterPro" id="IPR014710">
    <property type="entry name" value="RmlC-like_jellyroll"/>
</dbReference>
<evidence type="ECO:0000256" key="1">
    <source>
        <dbReference type="ARBA" id="ARBA00007178"/>
    </source>
</evidence>
<sequence>MAARFIVVFLVLTIAAAVASSDPFEDVKCFKDLKPKEPKTVFRGNGGMIEMWTGESFPAMKDASIAAGRITIKPGALLMPAYVDIPAIKVVIQGNVDAGVINPMDMNNKENVYKLDKGDVVALPPGVATWWRNNGASDAIVFFLAGNKGKEKGGSGSVVRGFSSKILSQAWETSEGVVKKILESQQESGLNRQSQNPGTGQDQGQSKKNAGFVYHYADATPDYQVNRGGEVRELNSLKMPILKYVGLGAECVRLSKGAMVAPNWFLNGHQFIYVHAGNGKLQVVNSFGDRALDLDLQEGSVAVIPKTFPSTAIAGPNGMDFVSILTTHTPIVSFLAGNNSIYSAMPQDVVSAAFNIDLSITKTLQQSGSTSMVIVPPKTSGQP</sequence>
<dbReference type="AlphaFoldDB" id="D8S1E8"/>
<dbReference type="PANTHER" id="PTHR31189:SF54">
    <property type="entry name" value="11S GLOBULIN SEED STORAGE PROTEIN 2-LIKE"/>
    <property type="match status" value="1"/>
</dbReference>
<dbReference type="InterPro" id="IPR006045">
    <property type="entry name" value="Cupin_1"/>
</dbReference>
<dbReference type="Gramene" id="EFJ21837">
    <property type="protein sequence ID" value="EFJ21837"/>
    <property type="gene ID" value="SELMODRAFT_106188"/>
</dbReference>
<evidence type="ECO:0000256" key="6">
    <source>
        <dbReference type="SAM" id="SignalP"/>
    </source>
</evidence>
<feature type="region of interest" description="Disordered" evidence="5">
    <location>
        <begin position="185"/>
        <end position="206"/>
    </location>
</feature>
<dbReference type="Proteomes" id="UP000001514">
    <property type="component" value="Unassembled WGS sequence"/>
</dbReference>
<evidence type="ECO:0000259" key="7">
    <source>
        <dbReference type="SMART" id="SM00835"/>
    </source>
</evidence>
<feature type="domain" description="Cupin type-1" evidence="7">
    <location>
        <begin position="31"/>
        <end position="179"/>
    </location>
</feature>
<proteinExistence type="inferred from homology"/>
<evidence type="ECO:0000256" key="4">
    <source>
        <dbReference type="ARBA" id="ARBA00023157"/>
    </source>
</evidence>
<keyword evidence="9" id="KW-1185">Reference proteome</keyword>
<evidence type="ECO:0000256" key="3">
    <source>
        <dbReference type="ARBA" id="ARBA00023129"/>
    </source>
</evidence>
<dbReference type="SMART" id="SM00835">
    <property type="entry name" value="Cupin_1"/>
    <property type="match status" value="2"/>
</dbReference>
<evidence type="ECO:0000256" key="2">
    <source>
        <dbReference type="ARBA" id="ARBA00022761"/>
    </source>
</evidence>
<organism evidence="9">
    <name type="scientific">Selaginella moellendorffii</name>
    <name type="common">Spikemoss</name>
    <dbReference type="NCBI Taxonomy" id="88036"/>
    <lineage>
        <taxon>Eukaryota</taxon>
        <taxon>Viridiplantae</taxon>
        <taxon>Streptophyta</taxon>
        <taxon>Embryophyta</taxon>
        <taxon>Tracheophyta</taxon>
        <taxon>Lycopodiopsida</taxon>
        <taxon>Selaginellales</taxon>
        <taxon>Selaginellaceae</taxon>
        <taxon>Selaginella</taxon>
    </lineage>
</organism>
<dbReference type="EMBL" id="GL377598">
    <property type="protein sequence ID" value="EFJ21837.1"/>
    <property type="molecule type" value="Genomic_DNA"/>
</dbReference>
<keyword evidence="6" id="KW-0732">Signal</keyword>
<dbReference type="InterPro" id="IPR050253">
    <property type="entry name" value="Seed_Storage-Functional"/>
</dbReference>
<dbReference type="CDD" id="cd02242">
    <property type="entry name" value="cupin_11S_legumin_N"/>
    <property type="match status" value="1"/>
</dbReference>
<dbReference type="Gene3D" id="2.60.120.10">
    <property type="entry name" value="Jelly Rolls"/>
    <property type="match status" value="2"/>
</dbReference>
<feature type="signal peptide" evidence="6">
    <location>
        <begin position="1"/>
        <end position="21"/>
    </location>
</feature>
<dbReference type="OMA" id="AGETEFW"/>
<keyword evidence="3" id="KW-0708">Seed storage protein</keyword>
<evidence type="ECO:0000313" key="8">
    <source>
        <dbReference type="EMBL" id="EFJ21837.1"/>
    </source>
</evidence>
<dbReference type="InterPro" id="IPR006044">
    <property type="entry name" value="11S_seedstore_pln"/>
</dbReference>
<dbReference type="SUPFAM" id="SSF51182">
    <property type="entry name" value="RmlC-like cupins"/>
    <property type="match status" value="1"/>
</dbReference>
<dbReference type="Pfam" id="PF00190">
    <property type="entry name" value="Cupin_1"/>
    <property type="match status" value="2"/>
</dbReference>
<evidence type="ECO:0000256" key="5">
    <source>
        <dbReference type="SAM" id="MobiDB-lite"/>
    </source>
</evidence>
<reference evidence="8 9" key="1">
    <citation type="journal article" date="2011" name="Science">
        <title>The Selaginella genome identifies genetic changes associated with the evolution of vascular plants.</title>
        <authorList>
            <person name="Banks J.A."/>
            <person name="Nishiyama T."/>
            <person name="Hasebe M."/>
            <person name="Bowman J.L."/>
            <person name="Gribskov M."/>
            <person name="dePamphilis C."/>
            <person name="Albert V.A."/>
            <person name="Aono N."/>
            <person name="Aoyama T."/>
            <person name="Ambrose B.A."/>
            <person name="Ashton N.W."/>
            <person name="Axtell M.J."/>
            <person name="Barker E."/>
            <person name="Barker M.S."/>
            <person name="Bennetzen J.L."/>
            <person name="Bonawitz N.D."/>
            <person name="Chapple C."/>
            <person name="Cheng C."/>
            <person name="Correa L.G."/>
            <person name="Dacre M."/>
            <person name="DeBarry J."/>
            <person name="Dreyer I."/>
            <person name="Elias M."/>
            <person name="Engstrom E.M."/>
            <person name="Estelle M."/>
            <person name="Feng L."/>
            <person name="Finet C."/>
            <person name="Floyd S.K."/>
            <person name="Frommer W.B."/>
            <person name="Fujita T."/>
            <person name="Gramzow L."/>
            <person name="Gutensohn M."/>
            <person name="Harholt J."/>
            <person name="Hattori M."/>
            <person name="Heyl A."/>
            <person name="Hirai T."/>
            <person name="Hiwatashi Y."/>
            <person name="Ishikawa M."/>
            <person name="Iwata M."/>
            <person name="Karol K.G."/>
            <person name="Koehler B."/>
            <person name="Kolukisaoglu U."/>
            <person name="Kubo M."/>
            <person name="Kurata T."/>
            <person name="Lalonde S."/>
            <person name="Li K."/>
            <person name="Li Y."/>
            <person name="Litt A."/>
            <person name="Lyons E."/>
            <person name="Manning G."/>
            <person name="Maruyama T."/>
            <person name="Michael T.P."/>
            <person name="Mikami K."/>
            <person name="Miyazaki S."/>
            <person name="Morinaga S."/>
            <person name="Murata T."/>
            <person name="Mueller-Roeber B."/>
            <person name="Nelson D.R."/>
            <person name="Obara M."/>
            <person name="Oguri Y."/>
            <person name="Olmstead R.G."/>
            <person name="Onodera N."/>
            <person name="Petersen B.L."/>
            <person name="Pils B."/>
            <person name="Prigge M."/>
            <person name="Rensing S.A."/>
            <person name="Riano-Pachon D.M."/>
            <person name="Roberts A.W."/>
            <person name="Sato Y."/>
            <person name="Scheller H.V."/>
            <person name="Schulz B."/>
            <person name="Schulz C."/>
            <person name="Shakirov E.V."/>
            <person name="Shibagaki N."/>
            <person name="Shinohara N."/>
            <person name="Shippen D.E."/>
            <person name="Soerensen I."/>
            <person name="Sotooka R."/>
            <person name="Sugimoto N."/>
            <person name="Sugita M."/>
            <person name="Sumikawa N."/>
            <person name="Tanurdzic M."/>
            <person name="Theissen G."/>
            <person name="Ulvskov P."/>
            <person name="Wakazuki S."/>
            <person name="Weng J.K."/>
            <person name="Willats W.W."/>
            <person name="Wipf D."/>
            <person name="Wolf P.G."/>
            <person name="Yang L."/>
            <person name="Zimmer A.D."/>
            <person name="Zhu Q."/>
            <person name="Mitros T."/>
            <person name="Hellsten U."/>
            <person name="Loque D."/>
            <person name="Otillar R."/>
            <person name="Salamov A."/>
            <person name="Schmutz J."/>
            <person name="Shapiro H."/>
            <person name="Lindquist E."/>
            <person name="Lucas S."/>
            <person name="Rokhsar D."/>
            <person name="Grigoriev I.V."/>
        </authorList>
    </citation>
    <scope>NUCLEOTIDE SEQUENCE [LARGE SCALE GENOMIC DNA]</scope>
</reference>
<name>D8S1E8_SELML</name>
<keyword evidence="4" id="KW-1015">Disulfide bond</keyword>
<dbReference type="eggNOG" id="ENOG502QSNZ">
    <property type="taxonomic scope" value="Eukaryota"/>
</dbReference>
<dbReference type="PANTHER" id="PTHR31189">
    <property type="entry name" value="OS03G0336100 PROTEIN-RELATED"/>
    <property type="match status" value="1"/>
</dbReference>
<dbReference type="GO" id="GO:0045735">
    <property type="term" value="F:nutrient reservoir activity"/>
    <property type="evidence" value="ECO:0007669"/>
    <property type="project" value="UniProtKB-KW"/>
</dbReference>
<keyword evidence="2" id="KW-0758">Storage protein</keyword>
<gene>
    <name evidence="8" type="ORF">SELMODRAFT_106188</name>
</gene>
<dbReference type="PRINTS" id="PR00439">
    <property type="entry name" value="11SGLOBULIN"/>
</dbReference>
<evidence type="ECO:0000313" key="9">
    <source>
        <dbReference type="Proteomes" id="UP000001514"/>
    </source>
</evidence>
<accession>D8S1E8</accession>
<dbReference type="InParanoid" id="D8S1E8"/>
<feature type="domain" description="Cupin type-1" evidence="7">
    <location>
        <begin position="214"/>
        <end position="362"/>
    </location>
</feature>
<dbReference type="CDD" id="cd02243">
    <property type="entry name" value="cupin_11S_legumin_C"/>
    <property type="match status" value="1"/>
</dbReference>